<dbReference type="GO" id="GO:0016020">
    <property type="term" value="C:membrane"/>
    <property type="evidence" value="ECO:0007669"/>
    <property type="project" value="TreeGrafter"/>
</dbReference>
<dbReference type="RefSeq" id="WP_101467445.1">
    <property type="nucleotide sequence ID" value="NZ_PJMW01000002.1"/>
</dbReference>
<dbReference type="Gene3D" id="3.40.50.1820">
    <property type="entry name" value="alpha/beta hydrolase"/>
    <property type="match status" value="1"/>
</dbReference>
<dbReference type="PANTHER" id="PTHR43798:SF31">
    <property type="entry name" value="AB HYDROLASE SUPERFAMILY PROTEIN YCLE"/>
    <property type="match status" value="1"/>
</dbReference>
<proteinExistence type="predicted"/>
<name>A0A2N3VJK1_9NOCA</name>
<dbReference type="AlphaFoldDB" id="A0A2N3VJK1"/>
<evidence type="ECO:0000313" key="3">
    <source>
        <dbReference type="EMBL" id="PKV81786.1"/>
    </source>
</evidence>
<dbReference type="InterPro" id="IPR000073">
    <property type="entry name" value="AB_hydrolase_1"/>
</dbReference>
<dbReference type="EMBL" id="PJMW01000002">
    <property type="protein sequence ID" value="PKV81786.1"/>
    <property type="molecule type" value="Genomic_DNA"/>
</dbReference>
<protein>
    <submittedName>
        <fullName evidence="3">Pimeloyl-ACP methyl ester carboxylesterase</fullName>
    </submittedName>
</protein>
<evidence type="ECO:0000259" key="2">
    <source>
        <dbReference type="Pfam" id="PF00561"/>
    </source>
</evidence>
<dbReference type="SUPFAM" id="SSF53474">
    <property type="entry name" value="alpha/beta-Hydrolases"/>
    <property type="match status" value="1"/>
</dbReference>
<gene>
    <name evidence="3" type="ORF">ATK86_6257</name>
</gene>
<sequence>MTDLSYEGTLREITTDAGVLRYHEAGEGPPLLLLHGSGPGVTGWRNFRGNLAVFAQRFRCLVLEFPGFGVSDDFGGHPMVTALDAVVRFVDALGLDSVDIIGNSMGGGVALNYAIAHPERVGKLVTIGGIGRNLFSPGPGEGIKLLQEFTEEPTRERLVQWLHSMVYDPAMVTEELIEERWTQATDPATLDSARRMYSKAAFAMMVKAMEASDAPPPWAMLHKVTAPTLITWGRDDRVSPLDMALIPMRTIPRAELHVFPNCGHWAMIERKDEFESAVLAFLTRKDTAS</sequence>
<evidence type="ECO:0000313" key="4">
    <source>
        <dbReference type="Proteomes" id="UP000233766"/>
    </source>
</evidence>
<dbReference type="OrthoDB" id="9801162at2"/>
<dbReference type="PRINTS" id="PR00111">
    <property type="entry name" value="ABHYDROLASE"/>
</dbReference>
<keyword evidence="1" id="KW-0378">Hydrolase</keyword>
<dbReference type="InterPro" id="IPR029058">
    <property type="entry name" value="AB_hydrolase_fold"/>
</dbReference>
<keyword evidence="4" id="KW-1185">Reference proteome</keyword>
<dbReference type="Pfam" id="PF00561">
    <property type="entry name" value="Abhydrolase_1"/>
    <property type="match status" value="1"/>
</dbReference>
<dbReference type="InterPro" id="IPR050266">
    <property type="entry name" value="AB_hydrolase_sf"/>
</dbReference>
<evidence type="ECO:0000256" key="1">
    <source>
        <dbReference type="ARBA" id="ARBA00022801"/>
    </source>
</evidence>
<accession>A0A2N3VJK1</accession>
<dbReference type="Proteomes" id="UP000233766">
    <property type="component" value="Unassembled WGS sequence"/>
</dbReference>
<comment type="caution">
    <text evidence="3">The sequence shown here is derived from an EMBL/GenBank/DDBJ whole genome shotgun (WGS) entry which is preliminary data.</text>
</comment>
<organism evidence="3 4">
    <name type="scientific">Nocardia fluminea</name>
    <dbReference type="NCBI Taxonomy" id="134984"/>
    <lineage>
        <taxon>Bacteria</taxon>
        <taxon>Bacillati</taxon>
        <taxon>Actinomycetota</taxon>
        <taxon>Actinomycetes</taxon>
        <taxon>Mycobacteriales</taxon>
        <taxon>Nocardiaceae</taxon>
        <taxon>Nocardia</taxon>
    </lineage>
</organism>
<feature type="domain" description="AB hydrolase-1" evidence="2">
    <location>
        <begin position="29"/>
        <end position="270"/>
    </location>
</feature>
<reference evidence="3 4" key="1">
    <citation type="submission" date="2017-12" db="EMBL/GenBank/DDBJ databases">
        <title>Sequencing the genomes of 1000 Actinobacteria strains.</title>
        <authorList>
            <person name="Klenk H.-P."/>
        </authorList>
    </citation>
    <scope>NUCLEOTIDE SEQUENCE [LARGE SCALE GENOMIC DNA]</scope>
    <source>
        <strain evidence="3 4">DSM 44489</strain>
    </source>
</reference>
<dbReference type="PANTHER" id="PTHR43798">
    <property type="entry name" value="MONOACYLGLYCEROL LIPASE"/>
    <property type="match status" value="1"/>
</dbReference>
<dbReference type="GO" id="GO:0016787">
    <property type="term" value="F:hydrolase activity"/>
    <property type="evidence" value="ECO:0007669"/>
    <property type="project" value="UniProtKB-KW"/>
</dbReference>